<sequence>MGFIEHLILAATALYPLIEPFLLYVAHEWAPVAGSVAVTELVDATIRYLTIGPSLGNNTTSEEFLAAAMADAYNDSALLPAVVPDSDLNHPLVTALGGLVEQLLPIEEAQPSPLSHAHLLLVFLALCSCVLIALWMSSSSLLPRWLAKQDDLDRGARLKHAIFTGLSDEPVLEMNPSKHVPVNASSISLTTRMLGLLRRPLRSLSAPLQESDGTDTPELSPIMFSNPTFFPSDDPDLVHVPPRPSNTLDTCDHEIKNISAEHSTSDPFVLDCSDVSTVPRQGGQNFALVAIPSDLEEIECPPTPTPSSTLDVAESFAAAAPETCSQDIGDPLGNTLDQTLESSWLVSTSLAGPNTHVPEPTPIAQVTDDVRVCFVVASLNNETTSPVAANITTHESDGAFMVQPERGCNSPAGATNTVSGNDEQRTSIQTTDHKEPLLDNDHAGENLAVVPSSAFLVPGTSLHDIIDEELTAEDWTTIKCFYGMMDDEMNINGQVQMTIVRDRRLPLYHPGPSSSATLVSAAPTVSNDDITTLPAPSLEYESAEPRRRTRTEPSVKAVRKASLDVDPGYVLSFTGLKQDVLASRHCSVVASGFIDRFEQGLPQIRRHFYSMSTRLGLIPHERGYIRYIPKGEERLALEKEARALKLATDALQGKGSFKFSLLFPRPPSDQIQAKVDADTNSESRPDPEDDVDSSVSVIVLGDDSLPAQQPEVLRPRTRAQTGQLTGDNRVPRWIAPPETPCPNRPARSRTLTFEPQAADFEADMLPATHKRAVSEGTLLQEAGARSKKAKMATLKSTSRNALLGSQGPRVPKVNAAADPSAKVVPPRPVARRRSSRPQPSLMGTPKLETIIGSPTTDPPAKEGVEDVPVLSLDQLADSVFGGGDKGKQKAVD</sequence>
<dbReference type="AlphaFoldDB" id="A0A0C3SCI6"/>
<dbReference type="EMBL" id="KN840449">
    <property type="protein sequence ID" value="KIP10962.1"/>
    <property type="molecule type" value="Genomic_DNA"/>
</dbReference>
<gene>
    <name evidence="2" type="ORF">PHLGIDRAFT_171298</name>
</gene>
<name>A0A0C3SCI6_PHLG1</name>
<feature type="compositionally biased region" description="Basic and acidic residues" evidence="1">
    <location>
        <begin position="675"/>
        <end position="686"/>
    </location>
</feature>
<proteinExistence type="predicted"/>
<dbReference type="Proteomes" id="UP000053257">
    <property type="component" value="Unassembled WGS sequence"/>
</dbReference>
<feature type="region of interest" description="Disordered" evidence="1">
    <location>
        <begin position="526"/>
        <end position="555"/>
    </location>
</feature>
<feature type="region of interest" description="Disordered" evidence="1">
    <location>
        <begin position="719"/>
        <end position="748"/>
    </location>
</feature>
<organism evidence="2 3">
    <name type="scientific">Phlebiopsis gigantea (strain 11061_1 CR5-6)</name>
    <name type="common">White-rot fungus</name>
    <name type="synonym">Peniophora gigantea</name>
    <dbReference type="NCBI Taxonomy" id="745531"/>
    <lineage>
        <taxon>Eukaryota</taxon>
        <taxon>Fungi</taxon>
        <taxon>Dikarya</taxon>
        <taxon>Basidiomycota</taxon>
        <taxon>Agaricomycotina</taxon>
        <taxon>Agaricomycetes</taxon>
        <taxon>Polyporales</taxon>
        <taxon>Phanerochaetaceae</taxon>
        <taxon>Phlebiopsis</taxon>
    </lineage>
</organism>
<evidence type="ECO:0000313" key="3">
    <source>
        <dbReference type="Proteomes" id="UP000053257"/>
    </source>
</evidence>
<dbReference type="OrthoDB" id="10572604at2759"/>
<accession>A0A0C3SCI6</accession>
<reference evidence="2 3" key="1">
    <citation type="journal article" date="2014" name="PLoS Genet.">
        <title>Analysis of the Phlebiopsis gigantea genome, transcriptome and secretome provides insight into its pioneer colonization strategies of wood.</title>
        <authorList>
            <person name="Hori C."/>
            <person name="Ishida T."/>
            <person name="Igarashi K."/>
            <person name="Samejima M."/>
            <person name="Suzuki H."/>
            <person name="Master E."/>
            <person name="Ferreira P."/>
            <person name="Ruiz-Duenas F.J."/>
            <person name="Held B."/>
            <person name="Canessa P."/>
            <person name="Larrondo L.F."/>
            <person name="Schmoll M."/>
            <person name="Druzhinina I.S."/>
            <person name="Kubicek C.P."/>
            <person name="Gaskell J.A."/>
            <person name="Kersten P."/>
            <person name="St John F."/>
            <person name="Glasner J."/>
            <person name="Sabat G."/>
            <person name="Splinter BonDurant S."/>
            <person name="Syed K."/>
            <person name="Yadav J."/>
            <person name="Mgbeahuruike A.C."/>
            <person name="Kovalchuk A."/>
            <person name="Asiegbu F.O."/>
            <person name="Lackner G."/>
            <person name="Hoffmeister D."/>
            <person name="Rencoret J."/>
            <person name="Gutierrez A."/>
            <person name="Sun H."/>
            <person name="Lindquist E."/>
            <person name="Barry K."/>
            <person name="Riley R."/>
            <person name="Grigoriev I.V."/>
            <person name="Henrissat B."/>
            <person name="Kues U."/>
            <person name="Berka R.M."/>
            <person name="Martinez A.T."/>
            <person name="Covert S.F."/>
            <person name="Blanchette R.A."/>
            <person name="Cullen D."/>
        </authorList>
    </citation>
    <scope>NUCLEOTIDE SEQUENCE [LARGE SCALE GENOMIC DNA]</scope>
    <source>
        <strain evidence="2 3">11061_1 CR5-6</strain>
    </source>
</reference>
<dbReference type="HOGENOM" id="CLU_323922_0_0_1"/>
<keyword evidence="3" id="KW-1185">Reference proteome</keyword>
<feature type="region of interest" description="Disordered" evidence="1">
    <location>
        <begin position="671"/>
        <end position="692"/>
    </location>
</feature>
<feature type="compositionally biased region" description="Basic and acidic residues" evidence="1">
    <location>
        <begin position="543"/>
        <end position="553"/>
    </location>
</feature>
<feature type="region of interest" description="Disordered" evidence="1">
    <location>
        <begin position="801"/>
        <end position="866"/>
    </location>
</feature>
<evidence type="ECO:0000313" key="2">
    <source>
        <dbReference type="EMBL" id="KIP10962.1"/>
    </source>
</evidence>
<evidence type="ECO:0000256" key="1">
    <source>
        <dbReference type="SAM" id="MobiDB-lite"/>
    </source>
</evidence>
<protein>
    <submittedName>
        <fullName evidence="2">Uncharacterized protein</fullName>
    </submittedName>
</protein>